<gene>
    <name evidence="1" type="ORF">EVAR_34498_1</name>
</gene>
<name>A0A4C1Z8A9_EUMVA</name>
<sequence>MPADASSTRRIKAYSIRVPFGLSYGGPPASPPANRYNPPTTRRFAPTDVRRGARGAVVPVAGRAALAAGGGRCTISIYFWNYESVFHCRVSTRKMSPGATRRTRPSAEARRFWTMVHARSRCGRSAAAVAAGASC</sequence>
<protein>
    <submittedName>
        <fullName evidence="1">Uncharacterized protein</fullName>
    </submittedName>
</protein>
<dbReference type="EMBL" id="BGZK01001590">
    <property type="protein sequence ID" value="GBP82835.1"/>
    <property type="molecule type" value="Genomic_DNA"/>
</dbReference>
<dbReference type="AlphaFoldDB" id="A0A4C1Z8A9"/>
<comment type="caution">
    <text evidence="1">The sequence shown here is derived from an EMBL/GenBank/DDBJ whole genome shotgun (WGS) entry which is preliminary data.</text>
</comment>
<proteinExistence type="predicted"/>
<accession>A0A4C1Z8A9</accession>
<evidence type="ECO:0000313" key="2">
    <source>
        <dbReference type="Proteomes" id="UP000299102"/>
    </source>
</evidence>
<dbReference type="Proteomes" id="UP000299102">
    <property type="component" value="Unassembled WGS sequence"/>
</dbReference>
<evidence type="ECO:0000313" key="1">
    <source>
        <dbReference type="EMBL" id="GBP82835.1"/>
    </source>
</evidence>
<reference evidence="1 2" key="1">
    <citation type="journal article" date="2019" name="Commun. Biol.">
        <title>The bagworm genome reveals a unique fibroin gene that provides high tensile strength.</title>
        <authorList>
            <person name="Kono N."/>
            <person name="Nakamura H."/>
            <person name="Ohtoshi R."/>
            <person name="Tomita M."/>
            <person name="Numata K."/>
            <person name="Arakawa K."/>
        </authorList>
    </citation>
    <scope>NUCLEOTIDE SEQUENCE [LARGE SCALE GENOMIC DNA]</scope>
</reference>
<organism evidence="1 2">
    <name type="scientific">Eumeta variegata</name>
    <name type="common">Bagworm moth</name>
    <name type="synonym">Eumeta japonica</name>
    <dbReference type="NCBI Taxonomy" id="151549"/>
    <lineage>
        <taxon>Eukaryota</taxon>
        <taxon>Metazoa</taxon>
        <taxon>Ecdysozoa</taxon>
        <taxon>Arthropoda</taxon>
        <taxon>Hexapoda</taxon>
        <taxon>Insecta</taxon>
        <taxon>Pterygota</taxon>
        <taxon>Neoptera</taxon>
        <taxon>Endopterygota</taxon>
        <taxon>Lepidoptera</taxon>
        <taxon>Glossata</taxon>
        <taxon>Ditrysia</taxon>
        <taxon>Tineoidea</taxon>
        <taxon>Psychidae</taxon>
        <taxon>Oiketicinae</taxon>
        <taxon>Eumeta</taxon>
    </lineage>
</organism>
<keyword evidence="2" id="KW-1185">Reference proteome</keyword>